<dbReference type="InterPro" id="IPR006059">
    <property type="entry name" value="SBP"/>
</dbReference>
<protein>
    <submittedName>
        <fullName evidence="2">Extracellular solute-binding protein</fullName>
    </submittedName>
</protein>
<evidence type="ECO:0000313" key="3">
    <source>
        <dbReference type="Proteomes" id="UP000426246"/>
    </source>
</evidence>
<dbReference type="EMBL" id="CP034235">
    <property type="protein sequence ID" value="QGQ96048.1"/>
    <property type="molecule type" value="Genomic_DNA"/>
</dbReference>
<dbReference type="OrthoDB" id="355435at2"/>
<feature type="signal peptide" evidence="1">
    <location>
        <begin position="1"/>
        <end position="22"/>
    </location>
</feature>
<keyword evidence="3" id="KW-1185">Reference proteome</keyword>
<organism evidence="2 3">
    <name type="scientific">Paenibacillus psychroresistens</name>
    <dbReference type="NCBI Taxonomy" id="1778678"/>
    <lineage>
        <taxon>Bacteria</taxon>
        <taxon>Bacillati</taxon>
        <taxon>Bacillota</taxon>
        <taxon>Bacilli</taxon>
        <taxon>Bacillales</taxon>
        <taxon>Paenibacillaceae</taxon>
        <taxon>Paenibacillus</taxon>
    </lineage>
</organism>
<dbReference type="Gene3D" id="3.40.190.10">
    <property type="entry name" value="Periplasmic binding protein-like II"/>
    <property type="match status" value="2"/>
</dbReference>
<sequence length="464" mass="49528">MSKSFRRSVLLLLSVILVFVVAACGNGKDEPTASDSATTAATTTATTAAPADNATVAPTDAPKADPVKYTLNIHYSTDDEKDPADWAIAEVKKQFPNVSFDVSPQLNDNGESLKARIATGDLPDIFLISPSHLDAAIQTGSILDLTAAWNASGAQSRMQQNAIDTQLKYKDGKIWAIQGAGAGINPLYYNKKVFADNGVKVPTNYPEFLAAVKAFNAKGIVTIPIFAKEAWPIGAFFDMFAMRANPKGMMALNDGDIKASDPAMADAINKMAEIIKAGVFQKGATSADYDTARSIFHTGKAAMLVNGEWDIADMVKDGMNMADVDFLDVYPTTDAGKEDTNKEYKPGGAELGGVAVSSKVKDPEFAQKVAIAFAEKLAQSGYVKAGRIDSTFSLDGLTSELPMQEMTKKLKENHPQYKVLSTVAHSLPNKKFATGFGELLQKLVAGQSAADFIKAVDALQESSK</sequence>
<name>A0A6B8RL04_9BACL</name>
<evidence type="ECO:0000313" key="2">
    <source>
        <dbReference type="EMBL" id="QGQ96048.1"/>
    </source>
</evidence>
<dbReference type="InterPro" id="IPR050490">
    <property type="entry name" value="Bact_solute-bd_prot1"/>
</dbReference>
<gene>
    <name evidence="2" type="ORF">EHS13_14765</name>
</gene>
<reference evidence="3" key="1">
    <citation type="submission" date="2018-11" db="EMBL/GenBank/DDBJ databases">
        <title>Complete genome sequence of Paenibacillus sp. ML311-T8.</title>
        <authorList>
            <person name="Nam Y.-D."/>
            <person name="Kang J."/>
            <person name="Chung W.-H."/>
            <person name="Park Y.S."/>
        </authorList>
    </citation>
    <scope>NUCLEOTIDE SEQUENCE [LARGE SCALE GENOMIC DNA]</scope>
    <source>
        <strain evidence="3">ML311-T8</strain>
    </source>
</reference>
<dbReference type="Pfam" id="PF13416">
    <property type="entry name" value="SBP_bac_8"/>
    <property type="match status" value="1"/>
</dbReference>
<evidence type="ECO:0000256" key="1">
    <source>
        <dbReference type="SAM" id="SignalP"/>
    </source>
</evidence>
<keyword evidence="1" id="KW-0732">Signal</keyword>
<accession>A0A6B8RL04</accession>
<dbReference type="RefSeq" id="WP_155701086.1">
    <property type="nucleotide sequence ID" value="NZ_CP034235.1"/>
</dbReference>
<feature type="chain" id="PRO_5025358826" evidence="1">
    <location>
        <begin position="23"/>
        <end position="464"/>
    </location>
</feature>
<dbReference type="AlphaFoldDB" id="A0A6B8RL04"/>
<dbReference type="Proteomes" id="UP000426246">
    <property type="component" value="Chromosome"/>
</dbReference>
<dbReference type="PROSITE" id="PS51257">
    <property type="entry name" value="PROKAR_LIPOPROTEIN"/>
    <property type="match status" value="1"/>
</dbReference>
<dbReference type="SUPFAM" id="SSF53850">
    <property type="entry name" value="Periplasmic binding protein-like II"/>
    <property type="match status" value="1"/>
</dbReference>
<dbReference type="PANTHER" id="PTHR43649">
    <property type="entry name" value="ARABINOSE-BINDING PROTEIN-RELATED"/>
    <property type="match status" value="1"/>
</dbReference>
<dbReference type="KEGG" id="ppsc:EHS13_14765"/>
<proteinExistence type="predicted"/>